<comment type="caution">
    <text evidence="3">The sequence shown here is derived from an EMBL/GenBank/DDBJ whole genome shotgun (WGS) entry which is preliminary data.</text>
</comment>
<dbReference type="Pfam" id="PF03364">
    <property type="entry name" value="Polyketide_cyc"/>
    <property type="match status" value="1"/>
</dbReference>
<dbReference type="OrthoDB" id="9134299at2"/>
<organism evidence="3 4">
    <name type="scientific">Streptomyces alkaliterrae</name>
    <dbReference type="NCBI Taxonomy" id="2213162"/>
    <lineage>
        <taxon>Bacteria</taxon>
        <taxon>Bacillati</taxon>
        <taxon>Actinomycetota</taxon>
        <taxon>Actinomycetes</taxon>
        <taxon>Kitasatosporales</taxon>
        <taxon>Streptomycetaceae</taxon>
        <taxon>Streptomyces</taxon>
    </lineage>
</organism>
<dbReference type="EMBL" id="JABJXA010000007">
    <property type="protein sequence ID" value="MBB1257674.1"/>
    <property type="molecule type" value="Genomic_DNA"/>
</dbReference>
<evidence type="ECO:0000259" key="1">
    <source>
        <dbReference type="Pfam" id="PF03364"/>
    </source>
</evidence>
<evidence type="ECO:0000313" key="4">
    <source>
        <dbReference type="Proteomes" id="UP000320857"/>
    </source>
</evidence>
<feature type="domain" description="Coenzyme Q-binding protein COQ10 START" evidence="1">
    <location>
        <begin position="14"/>
        <end position="136"/>
    </location>
</feature>
<reference evidence="2" key="3">
    <citation type="journal article" name="Syst. Appl. Microbiol.">
        <title>Streptomyces alkaliterrae sp. nov., isolated from an alkaline soil, and emended descriptions of Streptomyces alkaliphilus, Streptomyces calidiresistens and Streptomyces durbertensis.</title>
        <authorList>
            <person name="Swiecimska M."/>
            <person name="Golinska P."/>
            <person name="Nouioui I."/>
            <person name="Wypij M."/>
            <person name="Rai M."/>
            <person name="Sangal V."/>
            <person name="Goodfellow M."/>
        </authorList>
    </citation>
    <scope>NUCLEOTIDE SEQUENCE</scope>
    <source>
        <strain evidence="2">OF8</strain>
    </source>
</reference>
<dbReference type="InterPro" id="IPR005031">
    <property type="entry name" value="COQ10_START"/>
</dbReference>
<dbReference type="AlphaFoldDB" id="A0A5P0YN30"/>
<dbReference type="SUPFAM" id="SSF55961">
    <property type="entry name" value="Bet v1-like"/>
    <property type="match status" value="1"/>
</dbReference>
<evidence type="ECO:0000313" key="5">
    <source>
        <dbReference type="Proteomes" id="UP000517765"/>
    </source>
</evidence>
<dbReference type="Proteomes" id="UP000517765">
    <property type="component" value="Unassembled WGS sequence"/>
</dbReference>
<dbReference type="RefSeq" id="WP_143647225.1">
    <property type="nucleotide sequence ID" value="NZ_JABJXA010000007.1"/>
</dbReference>
<proteinExistence type="predicted"/>
<name>A0A5P0YN30_9ACTN</name>
<dbReference type="Proteomes" id="UP000320857">
    <property type="component" value="Unassembled WGS sequence"/>
</dbReference>
<keyword evidence="4" id="KW-1185">Reference proteome</keyword>
<dbReference type="InterPro" id="IPR023393">
    <property type="entry name" value="START-like_dom_sf"/>
</dbReference>
<accession>A0A5P0YN30</accession>
<evidence type="ECO:0000313" key="3">
    <source>
        <dbReference type="EMBL" id="MQS01753.1"/>
    </source>
</evidence>
<evidence type="ECO:0000313" key="2">
    <source>
        <dbReference type="EMBL" id="MBB1257674.1"/>
    </source>
</evidence>
<reference evidence="3 4" key="1">
    <citation type="submission" date="2019-10" db="EMBL/GenBank/DDBJ databases">
        <title>Streptomyces sp. nov., a novel actinobacterium isolated from alkaline environment.</title>
        <authorList>
            <person name="Golinska P."/>
        </authorList>
    </citation>
    <scope>NUCLEOTIDE SEQUENCE [LARGE SCALE GENOMIC DNA]</scope>
    <source>
        <strain evidence="3 4">OF1</strain>
    </source>
</reference>
<dbReference type="EMBL" id="VJYK02000055">
    <property type="protein sequence ID" value="MQS01753.1"/>
    <property type="molecule type" value="Genomic_DNA"/>
</dbReference>
<reference evidence="5" key="2">
    <citation type="submission" date="2020-05" db="EMBL/GenBank/DDBJ databases">
        <title>Classification of alakaliphilic streptomycetes isolated from an alkaline soil next to Lonar Crater, India and a proposal for the recognition of Streptomyces alkaliterrae sp. nov.</title>
        <authorList>
            <person name="Golinska P."/>
        </authorList>
    </citation>
    <scope>NUCLEOTIDE SEQUENCE [LARGE SCALE GENOMIC DNA]</scope>
    <source>
        <strain evidence="5">OF8</strain>
    </source>
</reference>
<protein>
    <submittedName>
        <fullName evidence="3">Cyclase/dehydrase</fullName>
    </submittedName>
    <submittedName>
        <fullName evidence="2">SRPBCC family protein</fullName>
    </submittedName>
</protein>
<dbReference type="Gene3D" id="3.30.530.20">
    <property type="match status" value="1"/>
</dbReference>
<gene>
    <name evidence="3" type="ORF">FNX44_007685</name>
    <name evidence="2" type="ORF">H3147_02360</name>
</gene>
<sequence length="154" mass="16767">MPEIRAETLVGGMTPETVWPLVKDSAGIASPAAHVVSVRALSEQDRTFRLNEWKVLLNGSEVTWTQREAAGPGLRLRFEQTTGDLERLSGEWAVSAAHDGTLVRLTLAYELGVDGLAPLLEPIWTQSFQAHADALTRAVSARAAEHRATEKNPT</sequence>